<name>A0A7J0D7T5_9ERIC</name>
<dbReference type="Pfam" id="PF12776">
    <property type="entry name" value="Myb_DNA-bind_3"/>
    <property type="match status" value="1"/>
</dbReference>
<evidence type="ECO:0000256" key="2">
    <source>
        <dbReference type="ARBA" id="ARBA00022723"/>
    </source>
</evidence>
<protein>
    <submittedName>
        <fullName evidence="6">Uncharacterized protein</fullName>
    </submittedName>
</protein>
<dbReference type="PANTHER" id="PTHR46250">
    <property type="entry name" value="MYB/SANT-LIKE DNA-BINDING DOMAIN PROTEIN-RELATED"/>
    <property type="match status" value="1"/>
</dbReference>
<keyword evidence="2" id="KW-0479">Metal-binding</keyword>
<reference evidence="7" key="1">
    <citation type="submission" date="2019-07" db="EMBL/GenBank/DDBJ databases">
        <title>De Novo Assembly of kiwifruit Actinidia rufa.</title>
        <authorList>
            <person name="Sugita-Konishi S."/>
            <person name="Sato K."/>
            <person name="Mori E."/>
            <person name="Abe Y."/>
            <person name="Kisaki G."/>
            <person name="Hamano K."/>
            <person name="Suezawa K."/>
            <person name="Otani M."/>
            <person name="Fukuda T."/>
            <person name="Manabe T."/>
            <person name="Gomi K."/>
            <person name="Tabuchi M."/>
            <person name="Akimitsu K."/>
            <person name="Kataoka I."/>
        </authorList>
    </citation>
    <scope>NUCLEOTIDE SEQUENCE [LARGE SCALE GENOMIC DNA]</scope>
    <source>
        <strain evidence="7">cv. Fuchu</strain>
    </source>
</reference>
<organism evidence="6 7">
    <name type="scientific">Actinidia rufa</name>
    <dbReference type="NCBI Taxonomy" id="165716"/>
    <lineage>
        <taxon>Eukaryota</taxon>
        <taxon>Viridiplantae</taxon>
        <taxon>Streptophyta</taxon>
        <taxon>Embryophyta</taxon>
        <taxon>Tracheophyta</taxon>
        <taxon>Spermatophyta</taxon>
        <taxon>Magnoliopsida</taxon>
        <taxon>eudicotyledons</taxon>
        <taxon>Gunneridae</taxon>
        <taxon>Pentapetalae</taxon>
        <taxon>asterids</taxon>
        <taxon>Ericales</taxon>
        <taxon>Actinidiaceae</taxon>
        <taxon>Actinidia</taxon>
    </lineage>
</organism>
<dbReference type="GO" id="GO:0046872">
    <property type="term" value="F:metal ion binding"/>
    <property type="evidence" value="ECO:0007669"/>
    <property type="project" value="UniProtKB-KW"/>
</dbReference>
<evidence type="ECO:0000313" key="6">
    <source>
        <dbReference type="EMBL" id="GFS29179.1"/>
    </source>
</evidence>
<dbReference type="EMBL" id="BJWL01000073">
    <property type="protein sequence ID" value="GFS29179.1"/>
    <property type="molecule type" value="Genomic_DNA"/>
</dbReference>
<feature type="domain" description="Myb/SANT-like" evidence="4">
    <location>
        <begin position="333"/>
        <end position="431"/>
    </location>
</feature>
<comment type="cofactor">
    <cofactor evidence="1">
        <name>a divalent metal cation</name>
        <dbReference type="ChEBI" id="CHEBI:60240"/>
    </cofactor>
</comment>
<evidence type="ECO:0000313" key="7">
    <source>
        <dbReference type="Proteomes" id="UP000585474"/>
    </source>
</evidence>
<gene>
    <name evidence="6" type="ORF">Acr_00g0005690</name>
</gene>
<evidence type="ECO:0000259" key="4">
    <source>
        <dbReference type="Pfam" id="PF12776"/>
    </source>
</evidence>
<keyword evidence="7" id="KW-1185">Reference proteome</keyword>
<dbReference type="Proteomes" id="UP000585474">
    <property type="component" value="Unassembled WGS sequence"/>
</dbReference>
<comment type="caution">
    <text evidence="6">The sequence shown here is derived from an EMBL/GenBank/DDBJ whole genome shotgun (WGS) entry which is preliminary data.</text>
</comment>
<evidence type="ECO:0000256" key="3">
    <source>
        <dbReference type="SAM" id="MobiDB-lite"/>
    </source>
</evidence>
<evidence type="ECO:0000259" key="5">
    <source>
        <dbReference type="Pfam" id="PF13359"/>
    </source>
</evidence>
<feature type="domain" description="DDE Tnp4" evidence="5">
    <location>
        <begin position="87"/>
        <end position="246"/>
    </location>
</feature>
<proteinExistence type="predicted"/>
<dbReference type="InterPro" id="IPR027806">
    <property type="entry name" value="HARBI1_dom"/>
</dbReference>
<accession>A0A7J0D7T5</accession>
<dbReference type="Pfam" id="PF13359">
    <property type="entry name" value="DDE_Tnp_4"/>
    <property type="match status" value="1"/>
</dbReference>
<evidence type="ECO:0000256" key="1">
    <source>
        <dbReference type="ARBA" id="ARBA00001968"/>
    </source>
</evidence>
<dbReference type="AlphaFoldDB" id="A0A7J0D7T5"/>
<dbReference type="InterPro" id="IPR024752">
    <property type="entry name" value="Myb/SANT-like_dom"/>
</dbReference>
<sequence>MARLMHHERRRQSMRKVVLAMLCMMRVMNTTLMLYMFIMDFMMVRRKPCIRVNLNVYQNQVDALNRLVHGDDKDCHDQLRNCLGALDGTFVTVHPLAQDRARYRSRKGDYATNVLGVCRRNLRFIYALSGWEGSATDSRVLRNALVRPHGLRIPQGHYYLIDAGYTNGPGLLAPYRGQRYHINIWRQGHQPQSREEYFNMNHASTRNVIERCFGVLKMRFAILRSCSYYPMRTQCRIVTACCLIHNLIKREMAVDPIEIEYTAWEQANVHVVPPDDYVDTIEPTTQWTEMRDNLATTMYNNWLTNAFRMESKPNGGTKPSKAKGKDKQSRRIWTIREEEGLLACMLEEFKDGSKWGAENGFKSGFFGAVEILFHKMFPGTTIRANPNIESKVKNWKEKYGLLADMRKLSGFSWNHDTHSVIVDSEDVWDEYVKFHPKASGMNGRVFPMFLSWQLLFGKDRATGEMAEDAAEIMEDASNDAFGSYMSDTREVMEKLVNAVSSEHKLSERRQGVFAELEKLNLEIEDMLTANAMILAIEEKLDEFYSVPERYRQQLVGYDEIKANNTRLGICFVWPCDGQMG</sequence>
<dbReference type="OrthoDB" id="601328at2759"/>
<dbReference type="PANTHER" id="PTHR46250:SF15">
    <property type="entry name" value="OS01G0523800 PROTEIN"/>
    <property type="match status" value="1"/>
</dbReference>
<feature type="region of interest" description="Disordered" evidence="3">
    <location>
        <begin position="310"/>
        <end position="329"/>
    </location>
</feature>